<name>A0ABR7AKW9_9SPHN</name>
<organism evidence="1 2">
    <name type="scientific">Sphingomonas albertensis</name>
    <dbReference type="NCBI Taxonomy" id="2762591"/>
    <lineage>
        <taxon>Bacteria</taxon>
        <taxon>Pseudomonadati</taxon>
        <taxon>Pseudomonadota</taxon>
        <taxon>Alphaproteobacteria</taxon>
        <taxon>Sphingomonadales</taxon>
        <taxon>Sphingomonadaceae</taxon>
        <taxon>Sphingomonas</taxon>
    </lineage>
</organism>
<sequence length="68" mass="7675">MGPKIRAIAWLFGITAPNSLADPRLEALRLLVIALRRRDRYPEAEVTAALARGFSKVQIDWLSRSLEN</sequence>
<proteinExistence type="predicted"/>
<dbReference type="EMBL" id="JACONT010000007">
    <property type="protein sequence ID" value="MBC3941103.1"/>
    <property type="molecule type" value="Genomic_DNA"/>
</dbReference>
<dbReference type="RefSeq" id="WP_187502874.1">
    <property type="nucleotide sequence ID" value="NZ_CP162536.1"/>
</dbReference>
<dbReference type="Proteomes" id="UP000597613">
    <property type="component" value="Unassembled WGS sequence"/>
</dbReference>
<comment type="caution">
    <text evidence="1">The sequence shown here is derived from an EMBL/GenBank/DDBJ whole genome shotgun (WGS) entry which is preliminary data.</text>
</comment>
<gene>
    <name evidence="1" type="ORF">H8S47_05315</name>
</gene>
<reference evidence="1 2" key="1">
    <citation type="submission" date="2020-08" db="EMBL/GenBank/DDBJ databases">
        <title>Putative novel bacterial strains isolated from necrotic wheat leaf tissues caused by Xanthomonas translucens.</title>
        <authorList>
            <person name="Tambong J.T."/>
        </authorList>
    </citation>
    <scope>NUCLEOTIDE SEQUENCE [LARGE SCALE GENOMIC DNA]</scope>
    <source>
        <strain evidence="2">DOAB 1063</strain>
    </source>
</reference>
<evidence type="ECO:0000313" key="1">
    <source>
        <dbReference type="EMBL" id="MBC3941103.1"/>
    </source>
</evidence>
<keyword evidence="2" id="KW-1185">Reference proteome</keyword>
<evidence type="ECO:0000313" key="2">
    <source>
        <dbReference type="Proteomes" id="UP000597613"/>
    </source>
</evidence>
<protein>
    <submittedName>
        <fullName evidence="1">Uncharacterized protein</fullName>
    </submittedName>
</protein>
<accession>A0ABR7AKW9</accession>